<sequence>MRVTRIFLVLLFGGLLFVTNNCSTSTELPPVELPLSIAYSPDLSGTNIDSLFVCDDKGERKQFLTTVKELHSIVWPPEGEKIYVQENHVSPLATYIYAVAELGGEKEEIFSTSGLSRLAAISRDGKVIILRMRETGSEILELFRLNTDQGSTKKLSNGQTEDDLPAISPNVTMLAYEGSVPEQSFGNIFLYNLYSGSRVQVTGFDSTFIDAITFSPNNGYIYFSCRQQTGSTFTAYLMRYAINSKGIDTLYSYTSAFSNDYISDLTWSDGKTQLAFTARSEGNDKRHIFIMDLNGSNRRQISTVSAEYTLKGFNGIYVYFSYDSENENGIYKIDAGSSEITSLIECSACKNIIWDFKALYR</sequence>
<dbReference type="SUPFAM" id="SSF82171">
    <property type="entry name" value="DPP6 N-terminal domain-like"/>
    <property type="match status" value="1"/>
</dbReference>
<reference evidence="2" key="1">
    <citation type="journal article" date="2020" name="mSystems">
        <title>Genome- and Community-Level Interaction Insights into Carbon Utilization and Element Cycling Functions of Hydrothermarchaeota in Hydrothermal Sediment.</title>
        <authorList>
            <person name="Zhou Z."/>
            <person name="Liu Y."/>
            <person name="Xu W."/>
            <person name="Pan J."/>
            <person name="Luo Z.H."/>
            <person name="Li M."/>
        </authorList>
    </citation>
    <scope>NUCLEOTIDE SEQUENCE [LARGE SCALE GENOMIC DNA]</scope>
    <source>
        <strain evidence="2">HyVt-577</strain>
    </source>
</reference>
<comment type="caution">
    <text evidence="2">The sequence shown here is derived from an EMBL/GenBank/DDBJ whole genome shotgun (WGS) entry which is preliminary data.</text>
</comment>
<dbReference type="PANTHER" id="PTHR36842">
    <property type="entry name" value="PROTEIN TOLB HOMOLOG"/>
    <property type="match status" value="1"/>
</dbReference>
<evidence type="ECO:0000313" key="2">
    <source>
        <dbReference type="EMBL" id="HGY56196.1"/>
    </source>
</evidence>
<dbReference type="AlphaFoldDB" id="A0A7V4U1C2"/>
<keyword evidence="1" id="KW-0732">Signal</keyword>
<dbReference type="InterPro" id="IPR011042">
    <property type="entry name" value="6-blade_b-propeller_TolB-like"/>
</dbReference>
<dbReference type="EMBL" id="DRQG01000103">
    <property type="protein sequence ID" value="HGY56196.1"/>
    <property type="molecule type" value="Genomic_DNA"/>
</dbReference>
<organism evidence="2">
    <name type="scientific">Caldithrix abyssi</name>
    <dbReference type="NCBI Taxonomy" id="187145"/>
    <lineage>
        <taxon>Bacteria</taxon>
        <taxon>Pseudomonadati</taxon>
        <taxon>Calditrichota</taxon>
        <taxon>Calditrichia</taxon>
        <taxon>Calditrichales</taxon>
        <taxon>Calditrichaceae</taxon>
        <taxon>Caldithrix</taxon>
    </lineage>
</organism>
<proteinExistence type="predicted"/>
<evidence type="ECO:0000256" key="1">
    <source>
        <dbReference type="SAM" id="SignalP"/>
    </source>
</evidence>
<accession>A0A7V4U1C2</accession>
<dbReference type="Gene3D" id="2.120.10.30">
    <property type="entry name" value="TolB, C-terminal domain"/>
    <property type="match status" value="2"/>
</dbReference>
<dbReference type="PANTHER" id="PTHR36842:SF1">
    <property type="entry name" value="PROTEIN TOLB"/>
    <property type="match status" value="1"/>
</dbReference>
<feature type="signal peptide" evidence="1">
    <location>
        <begin position="1"/>
        <end position="23"/>
    </location>
</feature>
<dbReference type="Proteomes" id="UP000885779">
    <property type="component" value="Unassembled WGS sequence"/>
</dbReference>
<name>A0A7V4U1C2_CALAY</name>
<protein>
    <submittedName>
        <fullName evidence="2">Uncharacterized protein</fullName>
    </submittedName>
</protein>
<feature type="chain" id="PRO_5030924891" evidence="1">
    <location>
        <begin position="24"/>
        <end position="361"/>
    </location>
</feature>
<gene>
    <name evidence="2" type="ORF">ENK44_10865</name>
</gene>